<dbReference type="OrthoDB" id="696583at2759"/>
<dbReference type="PANTHER" id="PTHR35166">
    <property type="entry name" value="OS05G0193700 PROTEIN-RELATED"/>
    <property type="match status" value="1"/>
</dbReference>
<comment type="caution">
    <text evidence="1">The sequence shown here is derived from an EMBL/GenBank/DDBJ whole genome shotgun (WGS) entry which is preliminary data.</text>
</comment>
<dbReference type="EMBL" id="LWDX02028327">
    <property type="protein sequence ID" value="OEL29161.1"/>
    <property type="molecule type" value="Genomic_DNA"/>
</dbReference>
<sequence length="129" mass="14969">MMRLSQDLVNYILSWKPDLIQDPDEYHERMTNDPLKCFSQEYIDLSTEIMRDLAESSKRINADFEKFQAWARAEYEEKGCVEVDDAFIANVFRESMTQGDWDAAMHEGVSPIEGMKVVSEGFEIEFGPN</sequence>
<accession>A0A1E5VVK3</accession>
<protein>
    <submittedName>
        <fullName evidence="1">Uncharacterized protein</fullName>
    </submittedName>
</protein>
<dbReference type="PANTHER" id="PTHR35166:SF20">
    <property type="entry name" value="EXPRESSED PROTEIN"/>
    <property type="match status" value="1"/>
</dbReference>
<gene>
    <name evidence="1" type="ORF">BAE44_0009820</name>
</gene>
<evidence type="ECO:0000313" key="1">
    <source>
        <dbReference type="EMBL" id="OEL29161.1"/>
    </source>
</evidence>
<dbReference type="Proteomes" id="UP000095767">
    <property type="component" value="Unassembled WGS sequence"/>
</dbReference>
<name>A0A1E5VVK3_9POAL</name>
<keyword evidence="2" id="KW-1185">Reference proteome</keyword>
<organism evidence="1 2">
    <name type="scientific">Dichanthelium oligosanthes</name>
    <dbReference type="NCBI Taxonomy" id="888268"/>
    <lineage>
        <taxon>Eukaryota</taxon>
        <taxon>Viridiplantae</taxon>
        <taxon>Streptophyta</taxon>
        <taxon>Embryophyta</taxon>
        <taxon>Tracheophyta</taxon>
        <taxon>Spermatophyta</taxon>
        <taxon>Magnoliopsida</taxon>
        <taxon>Liliopsida</taxon>
        <taxon>Poales</taxon>
        <taxon>Poaceae</taxon>
        <taxon>PACMAD clade</taxon>
        <taxon>Panicoideae</taxon>
        <taxon>Panicodae</taxon>
        <taxon>Paniceae</taxon>
        <taxon>Dichantheliinae</taxon>
        <taxon>Dichanthelium</taxon>
    </lineage>
</organism>
<proteinExistence type="predicted"/>
<evidence type="ECO:0000313" key="2">
    <source>
        <dbReference type="Proteomes" id="UP000095767"/>
    </source>
</evidence>
<dbReference type="AlphaFoldDB" id="A0A1E5VVK3"/>
<reference evidence="1 2" key="1">
    <citation type="submission" date="2016-09" db="EMBL/GenBank/DDBJ databases">
        <title>The draft genome of Dichanthelium oligosanthes: A C3 panicoid grass species.</title>
        <authorList>
            <person name="Studer A.J."/>
            <person name="Schnable J.C."/>
            <person name="Brutnell T.P."/>
        </authorList>
    </citation>
    <scope>NUCLEOTIDE SEQUENCE [LARGE SCALE GENOMIC DNA]</scope>
    <source>
        <strain evidence="2">cv. Kellogg 1175</strain>
        <tissue evidence="1">Leaf</tissue>
    </source>
</reference>